<gene>
    <name evidence="2" type="ORF">BJ212DRAFT_1304474</name>
</gene>
<reference evidence="2" key="1">
    <citation type="journal article" date="2020" name="New Phytol.">
        <title>Comparative genomics reveals dynamic genome evolution in host specialist ectomycorrhizal fungi.</title>
        <authorList>
            <person name="Lofgren L.A."/>
            <person name="Nguyen N.H."/>
            <person name="Vilgalys R."/>
            <person name="Ruytinx J."/>
            <person name="Liao H.L."/>
            <person name="Branco S."/>
            <person name="Kuo A."/>
            <person name="LaButti K."/>
            <person name="Lipzen A."/>
            <person name="Andreopoulos W."/>
            <person name="Pangilinan J."/>
            <person name="Riley R."/>
            <person name="Hundley H."/>
            <person name="Na H."/>
            <person name="Barry K."/>
            <person name="Grigoriev I.V."/>
            <person name="Stajich J.E."/>
            <person name="Kennedy P.G."/>
        </authorList>
    </citation>
    <scope>NUCLEOTIDE SEQUENCE</scope>
    <source>
        <strain evidence="2">MN1</strain>
    </source>
</reference>
<keyword evidence="1" id="KW-0812">Transmembrane</keyword>
<dbReference type="Proteomes" id="UP000807769">
    <property type="component" value="Unassembled WGS sequence"/>
</dbReference>
<organism evidence="2 3">
    <name type="scientific">Suillus subaureus</name>
    <dbReference type="NCBI Taxonomy" id="48587"/>
    <lineage>
        <taxon>Eukaryota</taxon>
        <taxon>Fungi</taxon>
        <taxon>Dikarya</taxon>
        <taxon>Basidiomycota</taxon>
        <taxon>Agaricomycotina</taxon>
        <taxon>Agaricomycetes</taxon>
        <taxon>Agaricomycetidae</taxon>
        <taxon>Boletales</taxon>
        <taxon>Suillineae</taxon>
        <taxon>Suillaceae</taxon>
        <taxon>Suillus</taxon>
    </lineage>
</organism>
<comment type="caution">
    <text evidence="2">The sequence shown here is derived from an EMBL/GenBank/DDBJ whole genome shotgun (WGS) entry which is preliminary data.</text>
</comment>
<evidence type="ECO:0000256" key="1">
    <source>
        <dbReference type="SAM" id="Phobius"/>
    </source>
</evidence>
<proteinExistence type="predicted"/>
<sequence>MWALSALMFTLEIEYRKMFATTTIRMEAQKNWARVGDFLKPPKMTVLNCLAFTRLADFHHALSWACVVSCGLGPLLGVNSANCWMYLMWAYTLALILGAFFKRNVRAMIRRS</sequence>
<feature type="transmembrane region" description="Helical" evidence="1">
    <location>
        <begin position="84"/>
        <end position="101"/>
    </location>
</feature>
<keyword evidence="1" id="KW-1133">Transmembrane helix</keyword>
<name>A0A9P7J5R7_9AGAM</name>
<evidence type="ECO:0000313" key="2">
    <source>
        <dbReference type="EMBL" id="KAG1803951.1"/>
    </source>
</evidence>
<protein>
    <submittedName>
        <fullName evidence="2">Uncharacterized protein</fullName>
    </submittedName>
</protein>
<evidence type="ECO:0000313" key="3">
    <source>
        <dbReference type="Proteomes" id="UP000807769"/>
    </source>
</evidence>
<dbReference type="AlphaFoldDB" id="A0A9P7J5R7"/>
<dbReference type="EMBL" id="JABBWG010000064">
    <property type="protein sequence ID" value="KAG1803951.1"/>
    <property type="molecule type" value="Genomic_DNA"/>
</dbReference>
<dbReference type="OrthoDB" id="2703909at2759"/>
<keyword evidence="1" id="KW-0472">Membrane</keyword>
<keyword evidence="3" id="KW-1185">Reference proteome</keyword>
<dbReference type="GeneID" id="64627634"/>
<accession>A0A9P7J5R7</accession>
<dbReference type="RefSeq" id="XP_041186649.1">
    <property type="nucleotide sequence ID" value="XM_041333617.1"/>
</dbReference>